<evidence type="ECO:0000313" key="3">
    <source>
        <dbReference type="Proteomes" id="UP000695022"/>
    </source>
</evidence>
<dbReference type="InterPro" id="IPR039417">
    <property type="entry name" value="Peptidase_C1A_papain-like"/>
</dbReference>
<dbReference type="PANTHER" id="PTHR12411">
    <property type="entry name" value="CYSTEINE PROTEASE FAMILY C1-RELATED"/>
    <property type="match status" value="1"/>
</dbReference>
<evidence type="ECO:0000256" key="1">
    <source>
        <dbReference type="ARBA" id="ARBA00008455"/>
    </source>
</evidence>
<sequence length="240" mass="26264">MTELVQVGEGPTRRKRQTSSCVPAWDPECIPLVKDQGDCGCCYAFAMTGAIEASVCLAQGALPALSEQLIVDCCERFHTSGCQGGSVYDAFSCIFAMKYMAYDWNYQYTAEQGECIKTYGYYVPLYRSDPFYYDNTRGDGETVLQDFVCYAPTIIGLALSTESSNFFMYGGGVLDDVGVCGSTMNHVVVIVGVGEEAGVPYWLAINSWGTDWGEDGFVKLKKNSNLCGIGNYTILPPIKH</sequence>
<dbReference type="PRINTS" id="PR00705">
    <property type="entry name" value="PAPAIN"/>
</dbReference>
<dbReference type="SMART" id="SM00645">
    <property type="entry name" value="Pept_C1"/>
    <property type="match status" value="1"/>
</dbReference>
<comment type="similarity">
    <text evidence="1">Belongs to the peptidase C1 family.</text>
</comment>
<reference evidence="4" key="1">
    <citation type="submission" date="2025-08" db="UniProtKB">
        <authorList>
            <consortium name="RefSeq"/>
        </authorList>
    </citation>
    <scope>IDENTIFICATION</scope>
</reference>
<dbReference type="RefSeq" id="XP_014667859.1">
    <property type="nucleotide sequence ID" value="XM_014812373.1"/>
</dbReference>
<keyword evidence="3" id="KW-1185">Reference proteome</keyword>
<evidence type="ECO:0000259" key="2">
    <source>
        <dbReference type="SMART" id="SM00645"/>
    </source>
</evidence>
<evidence type="ECO:0000313" key="4">
    <source>
        <dbReference type="RefSeq" id="XP_014667859.1"/>
    </source>
</evidence>
<protein>
    <submittedName>
        <fullName evidence="4">Pro-cathepsin H-like</fullName>
    </submittedName>
</protein>
<dbReference type="InterPro" id="IPR038765">
    <property type="entry name" value="Papain-like_cys_pep_sf"/>
</dbReference>
<dbReference type="SUPFAM" id="SSF54001">
    <property type="entry name" value="Cysteine proteinases"/>
    <property type="match status" value="1"/>
</dbReference>
<dbReference type="Pfam" id="PF00112">
    <property type="entry name" value="Peptidase_C1"/>
    <property type="match status" value="1"/>
</dbReference>
<dbReference type="Gene3D" id="3.90.70.10">
    <property type="entry name" value="Cysteine proteinases"/>
    <property type="match status" value="1"/>
</dbReference>
<accession>A0ABM1E6N8</accession>
<organism evidence="3 4">
    <name type="scientific">Priapulus caudatus</name>
    <name type="common">Priapulid worm</name>
    <dbReference type="NCBI Taxonomy" id="37621"/>
    <lineage>
        <taxon>Eukaryota</taxon>
        <taxon>Metazoa</taxon>
        <taxon>Ecdysozoa</taxon>
        <taxon>Scalidophora</taxon>
        <taxon>Priapulida</taxon>
        <taxon>Priapulimorpha</taxon>
        <taxon>Priapulimorphida</taxon>
        <taxon>Priapulidae</taxon>
        <taxon>Priapulus</taxon>
    </lineage>
</organism>
<gene>
    <name evidence="4" type="primary">LOC106809329</name>
</gene>
<proteinExistence type="inferred from homology"/>
<dbReference type="CDD" id="cd02248">
    <property type="entry name" value="Peptidase_C1A"/>
    <property type="match status" value="1"/>
</dbReference>
<dbReference type="InterPro" id="IPR013128">
    <property type="entry name" value="Peptidase_C1A"/>
</dbReference>
<name>A0ABM1E6N8_PRICU</name>
<dbReference type="GeneID" id="106809329"/>
<feature type="domain" description="Peptidase C1A papain C-terminal" evidence="2">
    <location>
        <begin position="22"/>
        <end position="238"/>
    </location>
</feature>
<dbReference type="Proteomes" id="UP000695022">
    <property type="component" value="Unplaced"/>
</dbReference>
<dbReference type="InterPro" id="IPR000668">
    <property type="entry name" value="Peptidase_C1A_C"/>
</dbReference>